<dbReference type="EMBL" id="CAUEEQ010002558">
    <property type="protein sequence ID" value="CAJ0923050.1"/>
    <property type="molecule type" value="Genomic_DNA"/>
</dbReference>
<feature type="compositionally biased region" description="Polar residues" evidence="1">
    <location>
        <begin position="34"/>
        <end position="45"/>
    </location>
</feature>
<protein>
    <submittedName>
        <fullName evidence="2">Uncharacterized protein</fullName>
    </submittedName>
</protein>
<evidence type="ECO:0000256" key="1">
    <source>
        <dbReference type="SAM" id="MobiDB-lite"/>
    </source>
</evidence>
<keyword evidence="3" id="KW-1185">Reference proteome</keyword>
<feature type="region of interest" description="Disordered" evidence="1">
    <location>
        <begin position="25"/>
        <end position="49"/>
    </location>
</feature>
<accession>A0ABN9KXX2</accession>
<proteinExistence type="predicted"/>
<organism evidence="2 3">
    <name type="scientific">Ranitomeya imitator</name>
    <name type="common">mimic poison frog</name>
    <dbReference type="NCBI Taxonomy" id="111125"/>
    <lineage>
        <taxon>Eukaryota</taxon>
        <taxon>Metazoa</taxon>
        <taxon>Chordata</taxon>
        <taxon>Craniata</taxon>
        <taxon>Vertebrata</taxon>
        <taxon>Euteleostomi</taxon>
        <taxon>Amphibia</taxon>
        <taxon>Batrachia</taxon>
        <taxon>Anura</taxon>
        <taxon>Neobatrachia</taxon>
        <taxon>Hyloidea</taxon>
        <taxon>Dendrobatidae</taxon>
        <taxon>Dendrobatinae</taxon>
        <taxon>Ranitomeya</taxon>
    </lineage>
</organism>
<name>A0ABN9KXX2_9NEOB</name>
<evidence type="ECO:0000313" key="2">
    <source>
        <dbReference type="EMBL" id="CAJ0923050.1"/>
    </source>
</evidence>
<dbReference type="Proteomes" id="UP001176940">
    <property type="component" value="Unassembled WGS sequence"/>
</dbReference>
<comment type="caution">
    <text evidence="2">The sequence shown here is derived from an EMBL/GenBank/DDBJ whole genome shotgun (WGS) entry which is preliminary data.</text>
</comment>
<sequence length="128" mass="13723">MAAVAVGAARLRSVRAIGPTTRIQSVLQKEEASNNKSTDSASAPSSEGHKEVLQILGHIQKSLSSSLISFSLTYRYTKRLTNDHDQLYDLAVIVGKSLCGCWRAAATNDQGNDFGIVETVFNDAEVPG</sequence>
<gene>
    <name evidence="2" type="ORF">RIMI_LOCUS1911099</name>
</gene>
<reference evidence="2" key="1">
    <citation type="submission" date="2023-07" db="EMBL/GenBank/DDBJ databases">
        <authorList>
            <person name="Stuckert A."/>
        </authorList>
    </citation>
    <scope>NUCLEOTIDE SEQUENCE</scope>
</reference>
<evidence type="ECO:0000313" key="3">
    <source>
        <dbReference type="Proteomes" id="UP001176940"/>
    </source>
</evidence>